<dbReference type="Proteomes" id="UP000467327">
    <property type="component" value="Chromosome"/>
</dbReference>
<keyword evidence="3" id="KW-1185">Reference proteome</keyword>
<name>A0AAD1HRZ3_9MYCO</name>
<dbReference type="InterPro" id="IPR059166">
    <property type="entry name" value="PLD-like_cat"/>
</dbReference>
<protein>
    <recommendedName>
        <fullName evidence="1">PLD phosphodiesterase domain-containing protein</fullName>
    </recommendedName>
</protein>
<dbReference type="GO" id="GO:0006793">
    <property type="term" value="P:phosphorus metabolic process"/>
    <property type="evidence" value="ECO:0007669"/>
    <property type="project" value="UniProtKB-ARBA"/>
</dbReference>
<dbReference type="Gene3D" id="3.30.870.10">
    <property type="entry name" value="Endonuclease Chain A"/>
    <property type="match status" value="1"/>
</dbReference>
<dbReference type="RefSeq" id="WP_197935787.1">
    <property type="nucleotide sequence ID" value="NZ_AP022561.1"/>
</dbReference>
<dbReference type="KEGG" id="maic:MAIC_47530"/>
<dbReference type="EMBL" id="AP022561">
    <property type="protein sequence ID" value="BBX09950.1"/>
    <property type="molecule type" value="Genomic_DNA"/>
</dbReference>
<gene>
    <name evidence="2" type="ORF">MAIC_47530</name>
</gene>
<dbReference type="GO" id="GO:0003824">
    <property type="term" value="F:catalytic activity"/>
    <property type="evidence" value="ECO:0007669"/>
    <property type="project" value="InterPro"/>
</dbReference>
<evidence type="ECO:0000313" key="3">
    <source>
        <dbReference type="Proteomes" id="UP000467327"/>
    </source>
</evidence>
<dbReference type="SUPFAM" id="SSF56024">
    <property type="entry name" value="Phospholipase D/nuclease"/>
    <property type="match status" value="1"/>
</dbReference>
<sequence length="618" mass="67303">MTLTPETRVLLTDAIRPPAGYRMEVAVGTTYSLTLTALLLAPLSFALFDCQDSEAVERDDSQDIRSSDPIRLLEAVRRYADHTTVFCQAGGIHVPTQYRSILTFVEDSVREASPSQEDSLFHPKMWALRFVTENGERLHRVVVLSRNLTFDRSWDTALVLDEEAGGNVDAGPAAEFVRHLPSLALRPLQKSRSDELLDLATTLEHVTLGAPPPFTGGELIPMGLHGETTWPFPHRGRRLLAISPFLTKGAIDQLAKVSDDRTVVSRAESLEQTGSDALHGWDVNVLQRLAEVDPSEDVEDVTKTVTDGFFEAHDGLHAKTFVVDVDQNQSMVVTGSANLTTASWNRNVEFDALLTGPTASCGVSAVLNGSPEAPGLRQILEEYAISTPQGITDEAAETAFALEALHRRLAAGHVSLHIEPVDDERVEGLLTLETPPNAPGTTTVRLASLNDVQAKPLAAQIDWTISPINVTPFIVVETTAGSGAAKVTRRCALKAELTGAVDGRRQDAVFSILRSKEDVLRYLVFLLGDPSYDALFAEVAGLTADRLADADKSAQTNNDVALFEPLVRAAGRDQDALARVASLVEEIRELPNGSELVPDGFDELWDVVWQVHQEQHRA</sequence>
<dbReference type="CDD" id="cd09176">
    <property type="entry name" value="PLDc_unchar6"/>
    <property type="match status" value="1"/>
</dbReference>
<reference evidence="2 3" key="1">
    <citation type="journal article" date="2019" name="Emerg. Microbes Infect.">
        <title>Comprehensive subspecies identification of 175 nontuberculous mycobacteria species based on 7547 genomic profiles.</title>
        <authorList>
            <person name="Matsumoto Y."/>
            <person name="Kinjo T."/>
            <person name="Motooka D."/>
            <person name="Nabeya D."/>
            <person name="Jung N."/>
            <person name="Uechi K."/>
            <person name="Horii T."/>
            <person name="Iida T."/>
            <person name="Fujita J."/>
            <person name="Nakamura S."/>
        </authorList>
    </citation>
    <scope>NUCLEOTIDE SEQUENCE [LARGE SCALE GENOMIC DNA]</scope>
    <source>
        <strain evidence="2 3">JCM 6376</strain>
    </source>
</reference>
<evidence type="ECO:0000259" key="1">
    <source>
        <dbReference type="PROSITE" id="PS50035"/>
    </source>
</evidence>
<proteinExistence type="predicted"/>
<dbReference type="AlphaFoldDB" id="A0AAD1HRZ3"/>
<accession>A0AAD1HRZ3</accession>
<evidence type="ECO:0000313" key="2">
    <source>
        <dbReference type="EMBL" id="BBX09950.1"/>
    </source>
</evidence>
<feature type="domain" description="PLD phosphodiesterase" evidence="1">
    <location>
        <begin position="312"/>
        <end position="343"/>
    </location>
</feature>
<dbReference type="InterPro" id="IPR001736">
    <property type="entry name" value="PLipase_D/transphosphatidylase"/>
</dbReference>
<dbReference type="PROSITE" id="PS50035">
    <property type="entry name" value="PLD"/>
    <property type="match status" value="1"/>
</dbReference>
<organism evidence="2 3">
    <name type="scientific">Mycolicibacterium aichiense</name>
    <dbReference type="NCBI Taxonomy" id="1799"/>
    <lineage>
        <taxon>Bacteria</taxon>
        <taxon>Bacillati</taxon>
        <taxon>Actinomycetota</taxon>
        <taxon>Actinomycetes</taxon>
        <taxon>Mycobacteriales</taxon>
        <taxon>Mycobacteriaceae</taxon>
        <taxon>Mycolicibacterium</taxon>
    </lineage>
</organism>